<dbReference type="InterPro" id="IPR045090">
    <property type="entry name" value="Pept_M3A_M3B"/>
</dbReference>
<comment type="similarity">
    <text evidence="3 12">Belongs to the peptidase M3 family.</text>
</comment>
<evidence type="ECO:0000256" key="6">
    <source>
        <dbReference type="ARBA" id="ARBA00022723"/>
    </source>
</evidence>
<dbReference type="GO" id="GO:0005759">
    <property type="term" value="C:mitochondrial matrix"/>
    <property type="evidence" value="ECO:0007669"/>
    <property type="project" value="UniProtKB-SubCell"/>
</dbReference>
<evidence type="ECO:0000256" key="10">
    <source>
        <dbReference type="ARBA" id="ARBA00023049"/>
    </source>
</evidence>
<evidence type="ECO:0000259" key="13">
    <source>
        <dbReference type="Pfam" id="PF01432"/>
    </source>
</evidence>
<organism evidence="14 15">
    <name type="scientific">Piptocephalis cylindrospora</name>
    <dbReference type="NCBI Taxonomy" id="1907219"/>
    <lineage>
        <taxon>Eukaryota</taxon>
        <taxon>Fungi</taxon>
        <taxon>Fungi incertae sedis</taxon>
        <taxon>Zoopagomycota</taxon>
        <taxon>Zoopagomycotina</taxon>
        <taxon>Zoopagomycetes</taxon>
        <taxon>Zoopagales</taxon>
        <taxon>Piptocephalidaceae</taxon>
        <taxon>Piptocephalis</taxon>
    </lineage>
</organism>
<keyword evidence="15" id="KW-1185">Reference proteome</keyword>
<dbReference type="AlphaFoldDB" id="A0A4P9Y6P4"/>
<evidence type="ECO:0000256" key="2">
    <source>
        <dbReference type="ARBA" id="ARBA00004305"/>
    </source>
</evidence>
<comment type="cofactor">
    <cofactor evidence="12">
        <name>Zn(2+)</name>
        <dbReference type="ChEBI" id="CHEBI:29105"/>
    </cofactor>
    <text evidence="12">Binds 1 zinc ion.</text>
</comment>
<name>A0A4P9Y6P4_9FUNG</name>
<evidence type="ECO:0000256" key="8">
    <source>
        <dbReference type="ARBA" id="ARBA00022833"/>
    </source>
</evidence>
<feature type="non-terminal residue" evidence="14">
    <location>
        <position position="1"/>
    </location>
</feature>
<dbReference type="EMBL" id="KZ987830">
    <property type="protein sequence ID" value="RKP14472.1"/>
    <property type="molecule type" value="Genomic_DNA"/>
</dbReference>
<protein>
    <recommendedName>
        <fullName evidence="4">mitochondrial intermediate peptidase</fullName>
        <ecNumber evidence="4">3.4.24.59</ecNumber>
    </recommendedName>
</protein>
<accession>A0A4P9Y6P4</accession>
<evidence type="ECO:0000256" key="11">
    <source>
        <dbReference type="ARBA" id="ARBA00023128"/>
    </source>
</evidence>
<evidence type="ECO:0000313" key="14">
    <source>
        <dbReference type="EMBL" id="RKP14472.1"/>
    </source>
</evidence>
<dbReference type="InterPro" id="IPR001567">
    <property type="entry name" value="Pept_M3A_M3B_dom"/>
</dbReference>
<dbReference type="Pfam" id="PF01432">
    <property type="entry name" value="Peptidase_M3"/>
    <property type="match status" value="1"/>
</dbReference>
<dbReference type="Proteomes" id="UP000267251">
    <property type="component" value="Unassembled WGS sequence"/>
</dbReference>
<keyword evidence="5 12" id="KW-0645">Protease</keyword>
<dbReference type="SUPFAM" id="SSF55486">
    <property type="entry name" value="Metalloproteases ('zincins'), catalytic domain"/>
    <property type="match status" value="1"/>
</dbReference>
<dbReference type="PANTHER" id="PTHR11804:SF79">
    <property type="entry name" value="MITOCHONDRIAL INTERMEDIATE PEPTIDASE"/>
    <property type="match status" value="1"/>
</dbReference>
<evidence type="ECO:0000256" key="3">
    <source>
        <dbReference type="ARBA" id="ARBA00006040"/>
    </source>
</evidence>
<dbReference type="GO" id="GO:0006518">
    <property type="term" value="P:peptide metabolic process"/>
    <property type="evidence" value="ECO:0007669"/>
    <property type="project" value="TreeGrafter"/>
</dbReference>
<dbReference type="Gene3D" id="3.40.390.10">
    <property type="entry name" value="Collagenase (Catalytic Domain)"/>
    <property type="match status" value="1"/>
</dbReference>
<dbReference type="InterPro" id="IPR024077">
    <property type="entry name" value="Neurolysin/TOP_dom2"/>
</dbReference>
<dbReference type="OrthoDB" id="17530at2759"/>
<dbReference type="InterPro" id="IPR033851">
    <property type="entry name" value="M3A_MIP"/>
</dbReference>
<evidence type="ECO:0000256" key="4">
    <source>
        <dbReference type="ARBA" id="ARBA00012441"/>
    </source>
</evidence>
<keyword evidence="10 12" id="KW-0482">Metalloprotease</keyword>
<sequence>DDRDLLHFFEPASASADSSRVSGLFGIPALASGPQGLEGMLSTAVHRAQGLVEAICASRTDEELYGLVRLFDRLSDTVCRVLDLCEFIRGVHPDERYISMAEDVYGQLYSYMNVLNTHVGLFDALCRLKATPTVWNALAEEEQAVALIFLRDFHKSGIQLSQRKRASFIQLSDEVQSLSRHFLTAQEQINTPPPSHPLPGVERRGGQVYIQATPRNVQYLLQLCPFPSARKAIYQAAYAASDEEVGILDALVDRRHRLAQAVDFSSYGEMFLSDKMAKSPEQVEVFIQALSQRNASVVRGDLSLLNQVRQQDPQAAKGAELAAWDRSYYHRLLRASSPSLSSLTPYFPLGRVILGLSRLMHVLYGVRLRPSQHAHGEVWTEEVRRMEVVNEDGTFLGLIYLDLEDRPGKARGAAHYTIRCARRHWPQEGPDDQGGTVYRGGSQWITPMVVLTCGFSQAHRGMDIGEVETLFHEAGHALHAMLGQTTYHNVAGTRCAVDFVELPSILHERFISEPTFLRLLSQHHHTGAPAPLPLVQTHLSHRQTLSSLEDQQQMVYAMLDQRLHASRQQGQEGSDAAVREAEAMVGAFSHIPGVRWQMDFGHLVGYGAGYYSYLLDRVLANRVWQRLFCTSGISRESGENLASCVLRHGGGRDPWMCVEDLLQ</sequence>
<evidence type="ECO:0000313" key="15">
    <source>
        <dbReference type="Proteomes" id="UP000267251"/>
    </source>
</evidence>
<dbReference type="CDD" id="cd06457">
    <property type="entry name" value="M3A_MIP"/>
    <property type="match status" value="1"/>
</dbReference>
<dbReference type="Gene3D" id="1.10.1370.10">
    <property type="entry name" value="Neurolysin, domain 3"/>
    <property type="match status" value="1"/>
</dbReference>
<evidence type="ECO:0000256" key="1">
    <source>
        <dbReference type="ARBA" id="ARBA00000436"/>
    </source>
</evidence>
<dbReference type="InterPro" id="IPR024079">
    <property type="entry name" value="MetalloPept_cat_dom_sf"/>
</dbReference>
<proteinExistence type="inferred from homology"/>
<reference evidence="15" key="1">
    <citation type="journal article" date="2018" name="Nat. Microbiol.">
        <title>Leveraging single-cell genomics to expand the fungal tree of life.</title>
        <authorList>
            <person name="Ahrendt S.R."/>
            <person name="Quandt C.A."/>
            <person name="Ciobanu D."/>
            <person name="Clum A."/>
            <person name="Salamov A."/>
            <person name="Andreopoulos B."/>
            <person name="Cheng J.F."/>
            <person name="Woyke T."/>
            <person name="Pelin A."/>
            <person name="Henrissat B."/>
            <person name="Reynolds N.K."/>
            <person name="Benny G.L."/>
            <person name="Smith M.E."/>
            <person name="James T.Y."/>
            <person name="Grigoriev I.V."/>
        </authorList>
    </citation>
    <scope>NUCLEOTIDE SEQUENCE [LARGE SCALE GENOMIC DNA]</scope>
</reference>
<evidence type="ECO:0000256" key="5">
    <source>
        <dbReference type="ARBA" id="ARBA00022670"/>
    </source>
</evidence>
<evidence type="ECO:0000256" key="9">
    <source>
        <dbReference type="ARBA" id="ARBA00022946"/>
    </source>
</evidence>
<dbReference type="GO" id="GO:0046872">
    <property type="term" value="F:metal ion binding"/>
    <property type="evidence" value="ECO:0007669"/>
    <property type="project" value="UniProtKB-UniRule"/>
</dbReference>
<comment type="catalytic activity">
    <reaction evidence="1">
        <text>Release of an N-terminal octapeptide as second stage of processing of some proteins imported into the mitochondrion.</text>
        <dbReference type="EC" id="3.4.24.59"/>
    </reaction>
</comment>
<keyword evidence="7 12" id="KW-0378">Hydrolase</keyword>
<comment type="subcellular location">
    <subcellularLocation>
        <location evidence="2">Mitochondrion matrix</location>
    </subcellularLocation>
</comment>
<evidence type="ECO:0000256" key="12">
    <source>
        <dbReference type="RuleBase" id="RU003435"/>
    </source>
</evidence>
<dbReference type="GO" id="GO:0006627">
    <property type="term" value="P:protein processing involved in protein targeting to mitochondrion"/>
    <property type="evidence" value="ECO:0007669"/>
    <property type="project" value="TreeGrafter"/>
</dbReference>
<keyword evidence="8 12" id="KW-0862">Zinc</keyword>
<dbReference type="GO" id="GO:0004222">
    <property type="term" value="F:metalloendopeptidase activity"/>
    <property type="evidence" value="ECO:0007669"/>
    <property type="project" value="UniProtKB-EC"/>
</dbReference>
<keyword evidence="9" id="KW-0809">Transit peptide</keyword>
<feature type="non-terminal residue" evidence="14">
    <location>
        <position position="663"/>
    </location>
</feature>
<evidence type="ECO:0000256" key="7">
    <source>
        <dbReference type="ARBA" id="ARBA00022801"/>
    </source>
</evidence>
<dbReference type="EC" id="3.4.24.59" evidence="4"/>
<keyword evidence="11" id="KW-0496">Mitochondrion</keyword>
<dbReference type="PANTHER" id="PTHR11804">
    <property type="entry name" value="PROTEASE M3 THIMET OLIGOPEPTIDASE-RELATED"/>
    <property type="match status" value="1"/>
</dbReference>
<keyword evidence="6 12" id="KW-0479">Metal-binding</keyword>
<feature type="domain" description="Peptidase M3A/M3B catalytic" evidence="13">
    <location>
        <begin position="221"/>
        <end position="662"/>
    </location>
</feature>
<gene>
    <name evidence="14" type="ORF">BJ684DRAFT_2401</name>
</gene>